<dbReference type="Pfam" id="PF00078">
    <property type="entry name" value="RVT_1"/>
    <property type="match status" value="1"/>
</dbReference>
<dbReference type="SUPFAM" id="SSF56672">
    <property type="entry name" value="DNA/RNA polymerases"/>
    <property type="match status" value="1"/>
</dbReference>
<dbReference type="AlphaFoldDB" id="A0A9K3JA34"/>
<keyword evidence="3" id="KW-1185">Reference proteome</keyword>
<gene>
    <name evidence="2" type="ORF">HanXRQr2_Chr04g0170671</name>
</gene>
<comment type="caution">
    <text evidence="2">The sequence shown here is derived from an EMBL/GenBank/DDBJ whole genome shotgun (WGS) entry which is preliminary data.</text>
</comment>
<dbReference type="PROSITE" id="PS50878">
    <property type="entry name" value="RT_POL"/>
    <property type="match status" value="1"/>
</dbReference>
<dbReference type="Proteomes" id="UP000215914">
    <property type="component" value="Unassembled WGS sequence"/>
</dbReference>
<reference evidence="2" key="2">
    <citation type="submission" date="2020-06" db="EMBL/GenBank/DDBJ databases">
        <title>Helianthus annuus Genome sequencing and assembly Release 2.</title>
        <authorList>
            <person name="Gouzy J."/>
            <person name="Langlade N."/>
            <person name="Munos S."/>
        </authorList>
    </citation>
    <scope>NUCLEOTIDE SEQUENCE</scope>
    <source>
        <tissue evidence="2">Leaves</tissue>
    </source>
</reference>
<sequence>MANLSRIRLFLKRKLESGSKNSFRNLLDGGQISLTSGCQGFQLLRLVFYVRVFRKQKSLRLSKVVMVVKHFVVGILNEFHASGDISLGCNSSFVALIPKVKDPQELGNFRPISLVGSIYKIIAKVLANRLKVVINDVISPNQSAFVGGRNILDGPLIVSELVAWAKKSKSKLLILKVDFEKAYDSINWKFLFRMLEEMNFPEKWISWIKGCLVSGRGSVLINGSPTKEFAFKRGLRQGDPLSPFLFILAMEVINMFLKRAVEIGLFKGCNLPNGGPSISCLSYADDVLFVGDWSAENVVALNRLLRWISLVTGLKVNRRKCYLFGIGSEASEVANFANLASCEVGSFPFSYLGIPIGVNMKRAKFWQPVLDRVASKLSKWKARYLSFAGRMTLVKSVLGSLPSYFLSIFAAPKCVLNRLEKIRRDFLWGISDRGSKLRWV</sequence>
<reference evidence="2" key="1">
    <citation type="journal article" date="2017" name="Nature">
        <title>The sunflower genome provides insights into oil metabolism, flowering and Asterid evolution.</title>
        <authorList>
            <person name="Badouin H."/>
            <person name="Gouzy J."/>
            <person name="Grassa C.J."/>
            <person name="Murat F."/>
            <person name="Staton S.E."/>
            <person name="Cottret L."/>
            <person name="Lelandais-Briere C."/>
            <person name="Owens G.L."/>
            <person name="Carrere S."/>
            <person name="Mayjonade B."/>
            <person name="Legrand L."/>
            <person name="Gill N."/>
            <person name="Kane N.C."/>
            <person name="Bowers J.E."/>
            <person name="Hubner S."/>
            <person name="Bellec A."/>
            <person name="Berard A."/>
            <person name="Berges H."/>
            <person name="Blanchet N."/>
            <person name="Boniface M.C."/>
            <person name="Brunel D."/>
            <person name="Catrice O."/>
            <person name="Chaidir N."/>
            <person name="Claudel C."/>
            <person name="Donnadieu C."/>
            <person name="Faraut T."/>
            <person name="Fievet G."/>
            <person name="Helmstetter N."/>
            <person name="King M."/>
            <person name="Knapp S.J."/>
            <person name="Lai Z."/>
            <person name="Le Paslier M.C."/>
            <person name="Lippi Y."/>
            <person name="Lorenzon L."/>
            <person name="Mandel J.R."/>
            <person name="Marage G."/>
            <person name="Marchand G."/>
            <person name="Marquand E."/>
            <person name="Bret-Mestries E."/>
            <person name="Morien E."/>
            <person name="Nambeesan S."/>
            <person name="Nguyen T."/>
            <person name="Pegot-Espagnet P."/>
            <person name="Pouilly N."/>
            <person name="Raftis F."/>
            <person name="Sallet E."/>
            <person name="Schiex T."/>
            <person name="Thomas J."/>
            <person name="Vandecasteele C."/>
            <person name="Vares D."/>
            <person name="Vear F."/>
            <person name="Vautrin S."/>
            <person name="Crespi M."/>
            <person name="Mangin B."/>
            <person name="Burke J.M."/>
            <person name="Salse J."/>
            <person name="Munos S."/>
            <person name="Vincourt P."/>
            <person name="Rieseberg L.H."/>
            <person name="Langlade N.B."/>
        </authorList>
    </citation>
    <scope>NUCLEOTIDE SEQUENCE</scope>
    <source>
        <tissue evidence="2">Leaves</tissue>
    </source>
</reference>
<keyword evidence="2" id="KW-0695">RNA-directed DNA polymerase</keyword>
<dbReference type="PANTHER" id="PTHR33116:SF81">
    <property type="entry name" value="RNA-DIRECTED DNA POLYMERASE"/>
    <property type="match status" value="1"/>
</dbReference>
<dbReference type="InterPro" id="IPR000477">
    <property type="entry name" value="RT_dom"/>
</dbReference>
<keyword evidence="2" id="KW-0808">Transferase</keyword>
<proteinExistence type="predicted"/>
<dbReference type="PANTHER" id="PTHR33116">
    <property type="entry name" value="REVERSE TRANSCRIPTASE ZINC-BINDING DOMAIN-CONTAINING PROTEIN-RELATED-RELATED"/>
    <property type="match status" value="1"/>
</dbReference>
<organism evidence="2 3">
    <name type="scientific">Helianthus annuus</name>
    <name type="common">Common sunflower</name>
    <dbReference type="NCBI Taxonomy" id="4232"/>
    <lineage>
        <taxon>Eukaryota</taxon>
        <taxon>Viridiplantae</taxon>
        <taxon>Streptophyta</taxon>
        <taxon>Embryophyta</taxon>
        <taxon>Tracheophyta</taxon>
        <taxon>Spermatophyta</taxon>
        <taxon>Magnoliopsida</taxon>
        <taxon>eudicotyledons</taxon>
        <taxon>Gunneridae</taxon>
        <taxon>Pentapetalae</taxon>
        <taxon>asterids</taxon>
        <taxon>campanulids</taxon>
        <taxon>Asterales</taxon>
        <taxon>Asteraceae</taxon>
        <taxon>Asteroideae</taxon>
        <taxon>Heliantheae alliance</taxon>
        <taxon>Heliantheae</taxon>
        <taxon>Helianthus</taxon>
    </lineage>
</organism>
<dbReference type="EMBL" id="MNCJ02000319">
    <property type="protein sequence ID" value="KAF5810535.1"/>
    <property type="molecule type" value="Genomic_DNA"/>
</dbReference>
<feature type="domain" description="Reverse transcriptase" evidence="1">
    <location>
        <begin position="78"/>
        <end position="356"/>
    </location>
</feature>
<dbReference type="GO" id="GO:0003964">
    <property type="term" value="F:RNA-directed DNA polymerase activity"/>
    <property type="evidence" value="ECO:0007669"/>
    <property type="project" value="UniProtKB-KW"/>
</dbReference>
<dbReference type="Gramene" id="mRNA:HanXRQr2_Chr04g0170671">
    <property type="protein sequence ID" value="mRNA:HanXRQr2_Chr04g0170671"/>
    <property type="gene ID" value="HanXRQr2_Chr04g0170671"/>
</dbReference>
<evidence type="ECO:0000313" key="2">
    <source>
        <dbReference type="EMBL" id="KAF5810535.1"/>
    </source>
</evidence>
<evidence type="ECO:0000259" key="1">
    <source>
        <dbReference type="PROSITE" id="PS50878"/>
    </source>
</evidence>
<dbReference type="EC" id="2.7.7.49" evidence="2"/>
<keyword evidence="2" id="KW-0548">Nucleotidyltransferase</keyword>
<protein>
    <submittedName>
        <fullName evidence="2">RNA-directed DNA polymerase</fullName>
        <ecNumber evidence="2">2.7.7.49</ecNumber>
    </submittedName>
</protein>
<evidence type="ECO:0000313" key="3">
    <source>
        <dbReference type="Proteomes" id="UP000215914"/>
    </source>
</evidence>
<dbReference type="InterPro" id="IPR043502">
    <property type="entry name" value="DNA/RNA_pol_sf"/>
</dbReference>
<name>A0A9K3JA34_HELAN</name>
<dbReference type="CDD" id="cd01650">
    <property type="entry name" value="RT_nLTR_like"/>
    <property type="match status" value="1"/>
</dbReference>
<accession>A0A9K3JA34</accession>